<feature type="domain" description="DUF7674" evidence="1">
    <location>
        <begin position="7"/>
        <end position="107"/>
    </location>
</feature>
<reference evidence="2 3" key="1">
    <citation type="submission" date="2021-01" db="EMBL/GenBank/DDBJ databases">
        <title>C459-1 draft genome sequence.</title>
        <authorList>
            <person name="Zhang X.-F."/>
        </authorList>
    </citation>
    <scope>NUCLEOTIDE SEQUENCE [LARGE SCALE GENOMIC DNA]</scope>
    <source>
        <strain evidence="3">C459-1</strain>
    </source>
</reference>
<comment type="caution">
    <text evidence="2">The sequence shown here is derived from an EMBL/GenBank/DDBJ whole genome shotgun (WGS) entry which is preliminary data.</text>
</comment>
<keyword evidence="3" id="KW-1185">Reference proteome</keyword>
<evidence type="ECO:0000259" key="1">
    <source>
        <dbReference type="Pfam" id="PF24722"/>
    </source>
</evidence>
<dbReference type="PROSITE" id="PS51257">
    <property type="entry name" value="PROKAR_LIPOPROTEIN"/>
    <property type="match status" value="1"/>
</dbReference>
<dbReference type="Proteomes" id="UP000625283">
    <property type="component" value="Unassembled WGS sequence"/>
</dbReference>
<sequence>METKIKNTLQQWIPGIQGCIETVSDYELLHQLASSCIHRIHLGTEEDLIWVEDIAKVVNVLYQSGNRYTKNAIENEFLCELVQEECPASLKLHMNLLPKELRKEYLKVILEN</sequence>
<dbReference type="InterPro" id="IPR056091">
    <property type="entry name" value="DUF7674"/>
</dbReference>
<evidence type="ECO:0000313" key="2">
    <source>
        <dbReference type="EMBL" id="MBL1407154.1"/>
    </source>
</evidence>
<evidence type="ECO:0000313" key="3">
    <source>
        <dbReference type="Proteomes" id="UP000625283"/>
    </source>
</evidence>
<dbReference type="RefSeq" id="WP_202100979.1">
    <property type="nucleotide sequence ID" value="NZ_JAERTY010000001.1"/>
</dbReference>
<dbReference type="Pfam" id="PF24722">
    <property type="entry name" value="DUF7674"/>
    <property type="match status" value="1"/>
</dbReference>
<accession>A0ABS1QYS0</accession>
<gene>
    <name evidence="2" type="ORF">JKG61_00170</name>
</gene>
<name>A0ABS1QYS0_9SPHI</name>
<proteinExistence type="predicted"/>
<organism evidence="2 3">
    <name type="scientific">Sphingobacterium faecale</name>
    <dbReference type="NCBI Taxonomy" id="2803775"/>
    <lineage>
        <taxon>Bacteria</taxon>
        <taxon>Pseudomonadati</taxon>
        <taxon>Bacteroidota</taxon>
        <taxon>Sphingobacteriia</taxon>
        <taxon>Sphingobacteriales</taxon>
        <taxon>Sphingobacteriaceae</taxon>
        <taxon>Sphingobacterium</taxon>
    </lineage>
</organism>
<protein>
    <recommendedName>
        <fullName evidence="1">DUF7674 domain-containing protein</fullName>
    </recommendedName>
</protein>
<dbReference type="EMBL" id="JAERTY010000001">
    <property type="protein sequence ID" value="MBL1407154.1"/>
    <property type="molecule type" value="Genomic_DNA"/>
</dbReference>